<dbReference type="OrthoDB" id="5238236at2759"/>
<sequence>MCTTQLYHALRQEGHVPKGQAWEDLEEFWEYQGNPCFFVGDPPKDREGYFRNYCLCIGTSVTNWAPNRRSVMPTENKKNARNMKYDGWTSMMLHKRICVEGPREPWTIADVEGLLTEGREEETLDGKRHVQAAFKKKAQEESLEAVPKTPRGLVEQVAQVVNEQIPRIAFNYFTMHTVAWSPLTDLKRAFTYAIGPDFLQYVPNQDLLPLVVGYIFATASGHGSIDVRQRQEGTERLFNIAGDVLAEFLSEGKGRIIRDAQVAEVGEEDVEHIDVDGSEQWEEQVMMDRYGGNRYAGGSGSLWEDSDNPFDGLGGKELMRLYSMLTGAGRR</sequence>
<dbReference type="PANTHER" id="PTHR38795:SF1">
    <property type="entry name" value="DUF6604 DOMAIN-CONTAINING PROTEIN"/>
    <property type="match status" value="1"/>
</dbReference>
<keyword evidence="2" id="KW-1185">Reference proteome</keyword>
<dbReference type="AlphaFoldDB" id="A0A8H5NNT2"/>
<proteinExistence type="predicted"/>
<accession>A0A8H5NNT2</accession>
<dbReference type="EMBL" id="JAAOAS010000628">
    <property type="protein sequence ID" value="KAF5573337.1"/>
    <property type="molecule type" value="Genomic_DNA"/>
</dbReference>
<gene>
    <name evidence="1" type="ORF">FPCIR_13998</name>
</gene>
<evidence type="ECO:0000313" key="1">
    <source>
        <dbReference type="EMBL" id="KAF5573337.1"/>
    </source>
</evidence>
<dbReference type="PANTHER" id="PTHR38795">
    <property type="entry name" value="DUF6604 DOMAIN-CONTAINING PROTEIN"/>
    <property type="match status" value="1"/>
</dbReference>
<reference evidence="1 2" key="1">
    <citation type="submission" date="2020-05" db="EMBL/GenBank/DDBJ databases">
        <title>Identification and distribution of gene clusters putatively required for synthesis of sphingolipid metabolism inhibitors in phylogenetically diverse species of the filamentous fungus Fusarium.</title>
        <authorList>
            <person name="Kim H.-S."/>
            <person name="Busman M."/>
            <person name="Brown D.W."/>
            <person name="Divon H."/>
            <person name="Uhlig S."/>
            <person name="Proctor R.H."/>
        </authorList>
    </citation>
    <scope>NUCLEOTIDE SEQUENCE [LARGE SCALE GENOMIC DNA]</scope>
    <source>
        <strain evidence="1 2">NRRL 36939</strain>
    </source>
</reference>
<organism evidence="1 2">
    <name type="scientific">Fusarium pseudocircinatum</name>
    <dbReference type="NCBI Taxonomy" id="56676"/>
    <lineage>
        <taxon>Eukaryota</taxon>
        <taxon>Fungi</taxon>
        <taxon>Dikarya</taxon>
        <taxon>Ascomycota</taxon>
        <taxon>Pezizomycotina</taxon>
        <taxon>Sordariomycetes</taxon>
        <taxon>Hypocreomycetidae</taxon>
        <taxon>Hypocreales</taxon>
        <taxon>Nectriaceae</taxon>
        <taxon>Fusarium</taxon>
        <taxon>Fusarium fujikuroi species complex</taxon>
    </lineage>
</organism>
<dbReference type="Proteomes" id="UP000546213">
    <property type="component" value="Unassembled WGS sequence"/>
</dbReference>
<protein>
    <submittedName>
        <fullName evidence="1">Uncharacterized protein</fullName>
    </submittedName>
</protein>
<name>A0A8H5NNT2_9HYPO</name>
<evidence type="ECO:0000313" key="2">
    <source>
        <dbReference type="Proteomes" id="UP000546213"/>
    </source>
</evidence>
<comment type="caution">
    <text evidence="1">The sequence shown here is derived from an EMBL/GenBank/DDBJ whole genome shotgun (WGS) entry which is preliminary data.</text>
</comment>